<dbReference type="EMBL" id="JAHMUF010000001">
    <property type="protein sequence ID" value="KAG7196250.1"/>
    <property type="molecule type" value="Genomic_DNA"/>
</dbReference>
<protein>
    <submittedName>
        <fullName evidence="1">Uncharacterized protein</fullName>
    </submittedName>
</protein>
<dbReference type="AlphaFoldDB" id="A0A9P7VEA9"/>
<dbReference type="RefSeq" id="XP_043051795.1">
    <property type="nucleotide sequence ID" value="XM_043191118.1"/>
</dbReference>
<dbReference type="Proteomes" id="UP000790833">
    <property type="component" value="Unassembled WGS sequence"/>
</dbReference>
<dbReference type="InterPro" id="IPR036412">
    <property type="entry name" value="HAD-like_sf"/>
</dbReference>
<organism evidence="1 2">
    <name type="scientific">Scheffersomyces spartinae</name>
    <dbReference type="NCBI Taxonomy" id="45513"/>
    <lineage>
        <taxon>Eukaryota</taxon>
        <taxon>Fungi</taxon>
        <taxon>Dikarya</taxon>
        <taxon>Ascomycota</taxon>
        <taxon>Saccharomycotina</taxon>
        <taxon>Pichiomycetes</taxon>
        <taxon>Debaryomycetaceae</taxon>
        <taxon>Scheffersomyces</taxon>
    </lineage>
</organism>
<evidence type="ECO:0000313" key="1">
    <source>
        <dbReference type="EMBL" id="KAG7196250.1"/>
    </source>
</evidence>
<accession>A0A9P7VEA9</accession>
<dbReference type="OrthoDB" id="10255128at2759"/>
<sequence length="271" mass="30956">MRPVTIPKLIISDWDETVTVRDTIATVAQVAYTAKPEYPKPFDHYVNVYTQLYKAYVSDWRSKGNQYPTVDLESEEEFQRHFHQVEVSSVKAIETDGLFKDVPVKSFNGVTVDIDQGFKAVALEAAAMSIPLVILSINWTELIIYNTLRKHKIPVLKVIVNRLQTNTAKDRLTGSWDPRWEIRTAFDKRRWVQRLMKEHNIAKEDIWYVGDSLTDLLAMLETQVPVMVPTGRGLGKALDLGLRVLPLSTAVANQKCIYEGTWEDVLDLLHA</sequence>
<dbReference type="InterPro" id="IPR023214">
    <property type="entry name" value="HAD_sf"/>
</dbReference>
<keyword evidence="2" id="KW-1185">Reference proteome</keyword>
<dbReference type="PANTHER" id="PTHR28181:SF1">
    <property type="entry name" value="COLD TOLERANCE PROTEIN 1"/>
    <property type="match status" value="1"/>
</dbReference>
<dbReference type="Gene3D" id="3.40.50.1000">
    <property type="entry name" value="HAD superfamily/HAD-like"/>
    <property type="match status" value="1"/>
</dbReference>
<proteinExistence type="predicted"/>
<evidence type="ECO:0000313" key="2">
    <source>
        <dbReference type="Proteomes" id="UP000790833"/>
    </source>
</evidence>
<comment type="caution">
    <text evidence="1">The sequence shown here is derived from an EMBL/GenBank/DDBJ whole genome shotgun (WGS) entry which is preliminary data.</text>
</comment>
<dbReference type="GeneID" id="66113637"/>
<reference evidence="1" key="1">
    <citation type="submission" date="2021-03" db="EMBL/GenBank/DDBJ databases">
        <authorList>
            <person name="Palmer J.M."/>
        </authorList>
    </citation>
    <scope>NUCLEOTIDE SEQUENCE</scope>
    <source>
        <strain evidence="1">ARV_011</strain>
    </source>
</reference>
<gene>
    <name evidence="1" type="ORF">KQ657_000263</name>
</gene>
<dbReference type="SUPFAM" id="SSF56784">
    <property type="entry name" value="HAD-like"/>
    <property type="match status" value="1"/>
</dbReference>
<name>A0A9P7VEA9_9ASCO</name>
<dbReference type="PANTHER" id="PTHR28181">
    <property type="entry name" value="UPF0655 PROTEIN YCR015C"/>
    <property type="match status" value="1"/>
</dbReference>
<dbReference type="InterPro" id="IPR050849">
    <property type="entry name" value="HAD-like_hydrolase_phosphatase"/>
</dbReference>